<feature type="chain" id="PRO_5036974182" evidence="2">
    <location>
        <begin position="21"/>
        <end position="422"/>
    </location>
</feature>
<sequence>MKSRFLLIITVALAAGLAQAQFAAKKQPAAPPPSVSGADGESGGPELIGDANNPILRYPAAHQHTLTGCTGYLDISKDRMKFVSNTEPGHSFDLARGDLYVAQQWKMMGSPLQEAEFKFRGGGTYHFFHVKRRMLADPNARLRWEDVLSFQALIDGATRFDEVVAGLKAQQHVAAPPVISMIEPADAAVEGKTLTATGGTLRLRGIVSQESGIASVLVNGQPAALRQLTPQTHEFVVENLAVGNGSSAIVVLVMAADKSEAHKTFTVSRQGVRILEPAYFPYQTGESTVRVRGVAAGYGNLQRVEIAGTPAVLTRRDGGDIEFQSDTALNVGDNNLQGYVVDSNGAREPFSLAVKRLPPAGPQPLKEQEIQKALEDGLPSNRIMALVNKYGVDFALTDEVEQRLRRAGADSNLLLAIAKAKK</sequence>
<reference evidence="3" key="1">
    <citation type="submission" date="2020-07" db="EMBL/GenBank/DDBJ databases">
        <title>Huge and variable diversity of episymbiotic CPR bacteria and DPANN archaea in groundwater ecosystems.</title>
        <authorList>
            <person name="He C.Y."/>
            <person name="Keren R."/>
            <person name="Whittaker M."/>
            <person name="Farag I.F."/>
            <person name="Doudna J."/>
            <person name="Cate J.H.D."/>
            <person name="Banfield J.F."/>
        </authorList>
    </citation>
    <scope>NUCLEOTIDE SEQUENCE</scope>
    <source>
        <strain evidence="3">NC_groundwater_580_Pr5_B-0.1um_64_19</strain>
    </source>
</reference>
<evidence type="ECO:0000313" key="3">
    <source>
        <dbReference type="EMBL" id="MBI2678180.1"/>
    </source>
</evidence>
<feature type="region of interest" description="Disordered" evidence="1">
    <location>
        <begin position="27"/>
        <end position="46"/>
    </location>
</feature>
<protein>
    <submittedName>
        <fullName evidence="3">Uncharacterized protein</fullName>
    </submittedName>
</protein>
<feature type="signal peptide" evidence="2">
    <location>
        <begin position="1"/>
        <end position="20"/>
    </location>
</feature>
<proteinExistence type="predicted"/>
<comment type="caution">
    <text evidence="3">The sequence shown here is derived from an EMBL/GenBank/DDBJ whole genome shotgun (WGS) entry which is preliminary data.</text>
</comment>
<dbReference type="AlphaFoldDB" id="A0A932ENX0"/>
<gene>
    <name evidence="3" type="ORF">HYX28_05320</name>
</gene>
<evidence type="ECO:0000256" key="2">
    <source>
        <dbReference type="SAM" id="SignalP"/>
    </source>
</evidence>
<evidence type="ECO:0000313" key="4">
    <source>
        <dbReference type="Proteomes" id="UP000779809"/>
    </source>
</evidence>
<dbReference type="EMBL" id="JACPNR010000006">
    <property type="protein sequence ID" value="MBI2678180.1"/>
    <property type="molecule type" value="Genomic_DNA"/>
</dbReference>
<dbReference type="Proteomes" id="UP000779809">
    <property type="component" value="Unassembled WGS sequence"/>
</dbReference>
<name>A0A932ENX0_9BACT</name>
<keyword evidence="2" id="KW-0732">Signal</keyword>
<evidence type="ECO:0000256" key="1">
    <source>
        <dbReference type="SAM" id="MobiDB-lite"/>
    </source>
</evidence>
<accession>A0A932ENX0</accession>
<organism evidence="3 4">
    <name type="scientific">Candidatus Korobacter versatilis</name>
    <dbReference type="NCBI Taxonomy" id="658062"/>
    <lineage>
        <taxon>Bacteria</taxon>
        <taxon>Pseudomonadati</taxon>
        <taxon>Acidobacteriota</taxon>
        <taxon>Terriglobia</taxon>
        <taxon>Terriglobales</taxon>
        <taxon>Candidatus Korobacteraceae</taxon>
        <taxon>Candidatus Korobacter</taxon>
    </lineage>
</organism>